<feature type="domain" description="Formyl transferase N-terminal" evidence="1">
    <location>
        <begin position="26"/>
        <end position="149"/>
    </location>
</feature>
<dbReference type="GO" id="GO:0004479">
    <property type="term" value="F:methionyl-tRNA formyltransferase activity"/>
    <property type="evidence" value="ECO:0007669"/>
    <property type="project" value="TreeGrafter"/>
</dbReference>
<dbReference type="InterPro" id="IPR036477">
    <property type="entry name" value="Formyl_transf_N_sf"/>
</dbReference>
<sequence length="271" mass="31664">MKKVILFSNGKLGRTIRKIIEGIKEVSIVIHVTEDSSERYESKFIFDYKKDKNLEFLSHYEFDYIIVFNWKYKFSSHIVKEYDIFNIHPSLLPEYRGALPIVFQLLNKEARSGVTIHKMDENFDSGPIHYQEDFILVKGDNYTTMTIKIMVIVKKLLKKLLYELNQNNKLEIIEQNESASSYYGYKELSLYKITGETTYSEFLMVSGTLKNKFPLLFNINGVNRKVISFSLEQTALNQHKFCLADQTIYICTTGIFEVGKLDELKGVTYEK</sequence>
<dbReference type="Gene3D" id="3.40.50.12230">
    <property type="match status" value="1"/>
</dbReference>
<dbReference type="Pfam" id="PF00551">
    <property type="entry name" value="Formyl_trans_N"/>
    <property type="match status" value="1"/>
</dbReference>
<dbReference type="InterPro" id="IPR002376">
    <property type="entry name" value="Formyl_transf_N"/>
</dbReference>
<evidence type="ECO:0000259" key="1">
    <source>
        <dbReference type="Pfam" id="PF00551"/>
    </source>
</evidence>
<evidence type="ECO:0000313" key="2">
    <source>
        <dbReference type="EMBL" id="PFF40817.1"/>
    </source>
</evidence>
<dbReference type="RefSeq" id="WP_000755798.1">
    <property type="nucleotide sequence ID" value="NZ_CP115306.1"/>
</dbReference>
<reference evidence="2 3" key="1">
    <citation type="submission" date="2017-09" db="EMBL/GenBank/DDBJ databases">
        <title>Large-scale bioinformatics analysis of Bacillus genomes uncovers conserved roles of natural products in bacterial physiology.</title>
        <authorList>
            <consortium name="Agbiome Team Llc"/>
            <person name="Bleich R.M."/>
            <person name="Kirk G.J."/>
            <person name="Santa Maria K.C."/>
            <person name="Allen S.E."/>
            <person name="Farag S."/>
            <person name="Shank E.A."/>
            <person name="Bowers A."/>
        </authorList>
    </citation>
    <scope>NUCLEOTIDE SEQUENCE [LARGE SCALE GENOMIC DNA]</scope>
    <source>
        <strain evidence="2 3">AFS020204</strain>
    </source>
</reference>
<dbReference type="EMBL" id="NTSO01000035">
    <property type="protein sequence ID" value="PFF40817.1"/>
    <property type="molecule type" value="Genomic_DNA"/>
</dbReference>
<comment type="caution">
    <text evidence="2">The sequence shown here is derived from an EMBL/GenBank/DDBJ whole genome shotgun (WGS) entry which is preliminary data.</text>
</comment>
<name>A0A9X6VS48_BACCE</name>
<dbReference type="PANTHER" id="PTHR11138:SF5">
    <property type="entry name" value="METHIONYL-TRNA FORMYLTRANSFERASE, MITOCHONDRIAL"/>
    <property type="match status" value="1"/>
</dbReference>
<evidence type="ECO:0000313" key="3">
    <source>
        <dbReference type="Proteomes" id="UP000220210"/>
    </source>
</evidence>
<accession>A0A9X6VS48</accession>
<dbReference type="Proteomes" id="UP000220210">
    <property type="component" value="Unassembled WGS sequence"/>
</dbReference>
<organism evidence="2 3">
    <name type="scientific">Bacillus cereus</name>
    <dbReference type="NCBI Taxonomy" id="1396"/>
    <lineage>
        <taxon>Bacteria</taxon>
        <taxon>Bacillati</taxon>
        <taxon>Bacillota</taxon>
        <taxon>Bacilli</taxon>
        <taxon>Bacillales</taxon>
        <taxon>Bacillaceae</taxon>
        <taxon>Bacillus</taxon>
        <taxon>Bacillus cereus group</taxon>
    </lineage>
</organism>
<dbReference type="SUPFAM" id="SSF53328">
    <property type="entry name" value="Formyltransferase"/>
    <property type="match status" value="1"/>
</dbReference>
<dbReference type="AlphaFoldDB" id="A0A9X6VS48"/>
<proteinExistence type="predicted"/>
<gene>
    <name evidence="2" type="ORF">CN357_32840</name>
</gene>
<protein>
    <recommendedName>
        <fullName evidence="1">Formyl transferase N-terminal domain-containing protein</fullName>
    </recommendedName>
</protein>
<dbReference type="PANTHER" id="PTHR11138">
    <property type="entry name" value="METHIONYL-TRNA FORMYLTRANSFERASE"/>
    <property type="match status" value="1"/>
</dbReference>